<proteinExistence type="predicted"/>
<protein>
    <recommendedName>
        <fullName evidence="2">OBG-type G domain-containing protein</fullName>
    </recommendedName>
</protein>
<dbReference type="Gene3D" id="3.40.50.300">
    <property type="entry name" value="P-loop containing nucleotide triphosphate hydrolases"/>
    <property type="match status" value="1"/>
</dbReference>
<evidence type="ECO:0000259" key="2">
    <source>
        <dbReference type="PROSITE" id="PS51710"/>
    </source>
</evidence>
<dbReference type="AlphaFoldDB" id="A0A2R7Y3W9"/>
<feature type="domain" description="OBG-type G" evidence="2">
    <location>
        <begin position="168"/>
        <end position="336"/>
    </location>
</feature>
<dbReference type="InterPro" id="IPR041623">
    <property type="entry name" value="NOG1_N"/>
</dbReference>
<dbReference type="SUPFAM" id="SSF52540">
    <property type="entry name" value="P-loop containing nucleoside triphosphate hydrolases"/>
    <property type="match status" value="1"/>
</dbReference>
<dbReference type="InterPro" id="IPR027417">
    <property type="entry name" value="P-loop_NTPase"/>
</dbReference>
<reference evidence="3 4" key="1">
    <citation type="journal article" date="2018" name="Syst. Appl. Microbiol.">
        <title>A new symbiotic nanoarchaeote (Candidatus Nanoclepta minutus) and its host (Zestosphaera tikiterensis gen. nov., sp. nov.) from a New Zealand hot spring.</title>
        <authorList>
            <person name="St John E."/>
            <person name="Liu Y."/>
            <person name="Podar M."/>
            <person name="Stott M.B."/>
            <person name="Meneghin J."/>
            <person name="Chen Z."/>
            <person name="Lagutin K."/>
            <person name="Mitchell K."/>
            <person name="Reysenbach A.L."/>
        </authorList>
    </citation>
    <scope>NUCLEOTIDE SEQUENCE [LARGE SCALE GENOMIC DNA]</scope>
    <source>
        <strain evidence="3">NZ3</strain>
    </source>
</reference>
<dbReference type="NCBIfam" id="TIGR00231">
    <property type="entry name" value="small_GTP"/>
    <property type="match status" value="1"/>
</dbReference>
<dbReference type="Gene3D" id="1.20.120.1190">
    <property type="match status" value="1"/>
</dbReference>
<name>A0A2R7Y3W9_9CREN</name>
<dbReference type="GO" id="GO:0005525">
    <property type="term" value="F:GTP binding"/>
    <property type="evidence" value="ECO:0007669"/>
    <property type="project" value="InterPro"/>
</dbReference>
<keyword evidence="1" id="KW-0547">Nucleotide-binding</keyword>
<dbReference type="Proteomes" id="UP000244093">
    <property type="component" value="Unassembled WGS sequence"/>
</dbReference>
<evidence type="ECO:0000256" key="1">
    <source>
        <dbReference type="ARBA" id="ARBA00022741"/>
    </source>
</evidence>
<dbReference type="EMBL" id="NBVN01000004">
    <property type="protein sequence ID" value="PUA32255.1"/>
    <property type="molecule type" value="Genomic_DNA"/>
</dbReference>
<dbReference type="InterPro" id="IPR006073">
    <property type="entry name" value="GTP-bd"/>
</dbReference>
<comment type="caution">
    <text evidence="3">The sequence shown here is derived from an EMBL/GenBank/DDBJ whole genome shotgun (WGS) entry which is preliminary data.</text>
</comment>
<dbReference type="PRINTS" id="PR00326">
    <property type="entry name" value="GTP1OBG"/>
</dbReference>
<organism evidence="3 4">
    <name type="scientific">Zestosphaera tikiterensis</name>
    <dbReference type="NCBI Taxonomy" id="1973259"/>
    <lineage>
        <taxon>Archaea</taxon>
        <taxon>Thermoproteota</taxon>
        <taxon>Thermoprotei</taxon>
        <taxon>Desulfurococcales</taxon>
        <taxon>Desulfurococcaceae</taxon>
        <taxon>Zestosphaera</taxon>
    </lineage>
</organism>
<dbReference type="PROSITE" id="PS51710">
    <property type="entry name" value="G_OBG"/>
    <property type="match status" value="1"/>
</dbReference>
<dbReference type="Pfam" id="PF01926">
    <property type="entry name" value="MMR_HSR1"/>
    <property type="match status" value="1"/>
</dbReference>
<dbReference type="CDD" id="cd01897">
    <property type="entry name" value="NOG"/>
    <property type="match status" value="1"/>
</dbReference>
<sequence>MEEACLSLKLKNVRLSSYEEVRENVLSIYSEPIALARKVKKKGMLKTLTKLDKVYHYVDDKVFKVCEYIPKPDELPLFYVEILSIAGITDYASLYGKLTGLRRTLRRLWKHYRLRVKLSLTVSEARKDLREFIGRTLSIVRRIDDDLRRLNTALNELRRLPCIEFNQLKVVVAGMPQVGKSTLVRTISSAKPEVSPFPFTTKNIILGHVSFNHFKFQIIDTPGILDRPLDELNDIERRALTALKFLADVIVFMIDPRPSSYYPLNQQLDLLKSFLTMFKDKEMIVVINKIDEITTKHLEDVLKEVNNVFKGRIFTISALHSINLNELVEYLRSKAYEYMKRTSA</sequence>
<dbReference type="PANTHER" id="PTHR45759">
    <property type="entry name" value="NUCLEOLAR GTP-BINDING PROTEIN 1"/>
    <property type="match status" value="1"/>
</dbReference>
<gene>
    <name evidence="3" type="ORF">B7O98_06195</name>
</gene>
<dbReference type="Pfam" id="PF17835">
    <property type="entry name" value="NOG1_N"/>
    <property type="match status" value="1"/>
</dbReference>
<dbReference type="InterPro" id="IPR031167">
    <property type="entry name" value="G_OBG"/>
</dbReference>
<evidence type="ECO:0000313" key="3">
    <source>
        <dbReference type="EMBL" id="PUA32255.1"/>
    </source>
</evidence>
<evidence type="ECO:0000313" key="4">
    <source>
        <dbReference type="Proteomes" id="UP000244093"/>
    </source>
</evidence>
<dbReference type="InterPro" id="IPR005225">
    <property type="entry name" value="Small_GTP-bd"/>
</dbReference>
<accession>A0A2R7Y3W9</accession>